<reference evidence="11" key="1">
    <citation type="submission" date="2020-05" db="EMBL/GenBank/DDBJ databases">
        <authorList>
            <person name="Chiriac C."/>
            <person name="Salcher M."/>
            <person name="Ghai R."/>
            <person name="Kavagutti S V."/>
        </authorList>
    </citation>
    <scope>NUCLEOTIDE SEQUENCE</scope>
</reference>
<dbReference type="Gene3D" id="3.30.930.10">
    <property type="entry name" value="Bira Bifunctional Protein, Domain 2"/>
    <property type="match status" value="1"/>
</dbReference>
<dbReference type="InterPro" id="IPR006195">
    <property type="entry name" value="aa-tRNA-synth_II"/>
</dbReference>
<dbReference type="CDD" id="cd00773">
    <property type="entry name" value="HisRS-like_core"/>
    <property type="match status" value="1"/>
</dbReference>
<evidence type="ECO:0000259" key="10">
    <source>
        <dbReference type="PROSITE" id="PS50862"/>
    </source>
</evidence>
<dbReference type="PROSITE" id="PS50862">
    <property type="entry name" value="AA_TRNA_LIGASE_II"/>
    <property type="match status" value="1"/>
</dbReference>
<dbReference type="GO" id="GO:0005737">
    <property type="term" value="C:cytoplasm"/>
    <property type="evidence" value="ECO:0007669"/>
    <property type="project" value="InterPro"/>
</dbReference>
<dbReference type="PANTHER" id="PTHR43707">
    <property type="entry name" value="HISTIDYL-TRNA SYNTHETASE"/>
    <property type="match status" value="1"/>
</dbReference>
<dbReference type="InterPro" id="IPR033656">
    <property type="entry name" value="HisRS_anticodon"/>
</dbReference>
<dbReference type="InterPro" id="IPR045864">
    <property type="entry name" value="aa-tRNA-synth_II/BPL/LPL"/>
</dbReference>
<dbReference type="GO" id="GO:0004821">
    <property type="term" value="F:histidine-tRNA ligase activity"/>
    <property type="evidence" value="ECO:0007669"/>
    <property type="project" value="UniProtKB-EC"/>
</dbReference>
<comment type="catalytic activity">
    <reaction evidence="9">
        <text>tRNA(His) + L-histidine + ATP = L-histidyl-tRNA(His) + AMP + diphosphate + H(+)</text>
        <dbReference type="Rhea" id="RHEA:17313"/>
        <dbReference type="Rhea" id="RHEA-COMP:9665"/>
        <dbReference type="Rhea" id="RHEA-COMP:9689"/>
        <dbReference type="ChEBI" id="CHEBI:15378"/>
        <dbReference type="ChEBI" id="CHEBI:30616"/>
        <dbReference type="ChEBI" id="CHEBI:33019"/>
        <dbReference type="ChEBI" id="CHEBI:57595"/>
        <dbReference type="ChEBI" id="CHEBI:78442"/>
        <dbReference type="ChEBI" id="CHEBI:78527"/>
        <dbReference type="ChEBI" id="CHEBI:456215"/>
        <dbReference type="EC" id="6.1.1.21"/>
    </reaction>
</comment>
<evidence type="ECO:0000256" key="6">
    <source>
        <dbReference type="ARBA" id="ARBA00022917"/>
    </source>
</evidence>
<proteinExistence type="inferred from homology"/>
<dbReference type="PIRSF" id="PIRSF001549">
    <property type="entry name" value="His-tRNA_synth"/>
    <property type="match status" value="1"/>
</dbReference>
<accession>A0A6J6SVG2</accession>
<gene>
    <name evidence="11" type="ORF">UFOPK2788_00655</name>
</gene>
<dbReference type="AlphaFoldDB" id="A0A6J6SVG2"/>
<name>A0A6J6SVG2_9ZZZZ</name>
<protein>
    <recommendedName>
        <fullName evidence="2">histidine--tRNA ligase</fullName>
        <ecNumber evidence="2">6.1.1.21</ecNumber>
    </recommendedName>
    <alternativeName>
        <fullName evidence="8">Histidyl-tRNA synthetase</fullName>
    </alternativeName>
</protein>
<dbReference type="InterPro" id="IPR004516">
    <property type="entry name" value="HisRS/HisZ"/>
</dbReference>
<dbReference type="SUPFAM" id="SSF55681">
    <property type="entry name" value="Class II aaRS and biotin synthetases"/>
    <property type="match status" value="1"/>
</dbReference>
<evidence type="ECO:0000256" key="1">
    <source>
        <dbReference type="ARBA" id="ARBA00008226"/>
    </source>
</evidence>
<dbReference type="GO" id="GO:0005524">
    <property type="term" value="F:ATP binding"/>
    <property type="evidence" value="ECO:0007669"/>
    <property type="project" value="UniProtKB-KW"/>
</dbReference>
<dbReference type="NCBIfam" id="TIGR00442">
    <property type="entry name" value="hisS"/>
    <property type="match status" value="1"/>
</dbReference>
<dbReference type="Pfam" id="PF13393">
    <property type="entry name" value="tRNA-synt_His"/>
    <property type="match status" value="1"/>
</dbReference>
<evidence type="ECO:0000256" key="2">
    <source>
        <dbReference type="ARBA" id="ARBA00012815"/>
    </source>
</evidence>
<evidence type="ECO:0000256" key="4">
    <source>
        <dbReference type="ARBA" id="ARBA00022741"/>
    </source>
</evidence>
<keyword evidence="3" id="KW-0436">Ligase</keyword>
<dbReference type="GO" id="GO:0006427">
    <property type="term" value="P:histidyl-tRNA aminoacylation"/>
    <property type="evidence" value="ECO:0007669"/>
    <property type="project" value="InterPro"/>
</dbReference>
<evidence type="ECO:0000256" key="3">
    <source>
        <dbReference type="ARBA" id="ARBA00022598"/>
    </source>
</evidence>
<feature type="domain" description="Aminoacyl-transfer RNA synthetases class-II family profile" evidence="10">
    <location>
        <begin position="17"/>
        <end position="312"/>
    </location>
</feature>
<sequence>MSKIQAPKGVSEYFPPRSQYFEFVRETLISSAQISGYQLMELPVFEDTELFKRGVGESTDVVSKEMYTFEDRGGRSITLRPEGTAGVMRSVIENNLDKLTLPLKVWYSGAFFRAERPQAGRYRQFYQVGIEAIGLDDPEIDFEVIAVADRAFKKLGLKSYRLDITSLGDAQSRATHRKDLVAYIAKLDLDEATAERAALNPLRLFDDKREEVRAAMKDAPLLLDYLSPESAANFAKVQELLKSAKIDFTINPRMVRGLDYYTGTTFEFVSEKLGAQSGIGGGGRYDGLMEELGGNNLSGIGFGLGVDRILMACEAEGIFDSSVVRSEIDIFLIALGSDEKAYVSNLVNELRNSGISCDMAYGDRALKGSMKSADKSGARFSAVIGADEIKSGSLALKDMKSGESKEVRIASLITEFKAN</sequence>
<dbReference type="InterPro" id="IPR036621">
    <property type="entry name" value="Anticodon-bd_dom_sf"/>
</dbReference>
<evidence type="ECO:0000256" key="8">
    <source>
        <dbReference type="ARBA" id="ARBA00030619"/>
    </source>
</evidence>
<dbReference type="CDD" id="cd00859">
    <property type="entry name" value="HisRS_anticodon"/>
    <property type="match status" value="1"/>
</dbReference>
<dbReference type="SUPFAM" id="SSF52954">
    <property type="entry name" value="Class II aaRS ABD-related"/>
    <property type="match status" value="1"/>
</dbReference>
<keyword evidence="5" id="KW-0067">ATP-binding</keyword>
<dbReference type="PANTHER" id="PTHR43707:SF1">
    <property type="entry name" value="HISTIDINE--TRNA LIGASE, MITOCHONDRIAL-RELATED"/>
    <property type="match status" value="1"/>
</dbReference>
<keyword evidence="7" id="KW-0030">Aminoacyl-tRNA synthetase</keyword>
<keyword evidence="6" id="KW-0648">Protein biosynthesis</keyword>
<evidence type="ECO:0000256" key="9">
    <source>
        <dbReference type="ARBA" id="ARBA00047639"/>
    </source>
</evidence>
<dbReference type="Pfam" id="PF03129">
    <property type="entry name" value="HGTP_anticodon"/>
    <property type="match status" value="1"/>
</dbReference>
<dbReference type="HAMAP" id="MF_00127">
    <property type="entry name" value="His_tRNA_synth"/>
    <property type="match status" value="1"/>
</dbReference>
<dbReference type="InterPro" id="IPR004154">
    <property type="entry name" value="Anticodon-bd"/>
</dbReference>
<evidence type="ECO:0000313" key="11">
    <source>
        <dbReference type="EMBL" id="CAB4738764.1"/>
    </source>
</evidence>
<evidence type="ECO:0000256" key="7">
    <source>
        <dbReference type="ARBA" id="ARBA00023146"/>
    </source>
</evidence>
<dbReference type="EMBL" id="CAEZYV010000087">
    <property type="protein sequence ID" value="CAB4738764.1"/>
    <property type="molecule type" value="Genomic_DNA"/>
</dbReference>
<comment type="similarity">
    <text evidence="1">Belongs to the class-II aminoacyl-tRNA synthetase family.</text>
</comment>
<dbReference type="InterPro" id="IPR015807">
    <property type="entry name" value="His-tRNA-ligase"/>
</dbReference>
<dbReference type="Gene3D" id="3.40.50.800">
    <property type="entry name" value="Anticodon-binding domain"/>
    <property type="match status" value="1"/>
</dbReference>
<dbReference type="EC" id="6.1.1.21" evidence="2"/>
<organism evidence="11">
    <name type="scientific">freshwater metagenome</name>
    <dbReference type="NCBI Taxonomy" id="449393"/>
    <lineage>
        <taxon>unclassified sequences</taxon>
        <taxon>metagenomes</taxon>
        <taxon>ecological metagenomes</taxon>
    </lineage>
</organism>
<dbReference type="InterPro" id="IPR041715">
    <property type="entry name" value="HisRS-like_core"/>
</dbReference>
<keyword evidence="4" id="KW-0547">Nucleotide-binding</keyword>
<evidence type="ECO:0000256" key="5">
    <source>
        <dbReference type="ARBA" id="ARBA00022840"/>
    </source>
</evidence>